<name>A0ABQ8CNT9_BRANA</name>
<keyword evidence="9" id="KW-1185">Reference proteome</keyword>
<keyword evidence="7" id="KW-1133">Transmembrane helix</keyword>
<evidence type="ECO:0000313" key="8">
    <source>
        <dbReference type="EMBL" id="KAH0917961.1"/>
    </source>
</evidence>
<organism evidence="8 9">
    <name type="scientific">Brassica napus</name>
    <name type="common">Rape</name>
    <dbReference type="NCBI Taxonomy" id="3708"/>
    <lineage>
        <taxon>Eukaryota</taxon>
        <taxon>Viridiplantae</taxon>
        <taxon>Streptophyta</taxon>
        <taxon>Embryophyta</taxon>
        <taxon>Tracheophyta</taxon>
        <taxon>Spermatophyta</taxon>
        <taxon>Magnoliopsida</taxon>
        <taxon>eudicotyledons</taxon>
        <taxon>Gunneridae</taxon>
        <taxon>Pentapetalae</taxon>
        <taxon>rosids</taxon>
        <taxon>malvids</taxon>
        <taxon>Brassicales</taxon>
        <taxon>Brassicaceae</taxon>
        <taxon>Brassiceae</taxon>
        <taxon>Brassica</taxon>
    </lineage>
</organism>
<evidence type="ECO:0000256" key="4">
    <source>
        <dbReference type="ARBA" id="ARBA00022702"/>
    </source>
</evidence>
<evidence type="ECO:0000256" key="6">
    <source>
        <dbReference type="ARBA" id="ARBA00023157"/>
    </source>
</evidence>
<evidence type="ECO:0000256" key="1">
    <source>
        <dbReference type="ARBA" id="ARBA00004613"/>
    </source>
</evidence>
<dbReference type="Pfam" id="PF05498">
    <property type="entry name" value="RALF"/>
    <property type="match status" value="1"/>
</dbReference>
<keyword evidence="6" id="KW-1015">Disulfide bond</keyword>
<sequence>MECLKMMNNDEECLPSGEMVIIRSRPNEVEETGSSQTTSRILLKKLIYTKKTQKYTYKMGGVKLLLIFGLLILAMVATSVNATYPLTKSCINGQGCIGDDDELESLMDSETNRRQLARGRRYIGYDALKKNNVPCNRRGRSYYDCKKRRRNNPYRRGCSAITHCYRFLEESGIFRCPFTIMHMRSLLKDTRSVFEDQSRGFLDGKGSVSVAFASLMKMKLR</sequence>
<dbReference type="EMBL" id="JAGKQM010000007">
    <property type="protein sequence ID" value="KAH0917961.1"/>
    <property type="molecule type" value="Genomic_DNA"/>
</dbReference>
<comment type="similarity">
    <text evidence="2">Belongs to the plant rapid alkalinization factor (RALF) family.</text>
</comment>
<evidence type="ECO:0008006" key="10">
    <source>
        <dbReference type="Google" id="ProtNLM"/>
    </source>
</evidence>
<keyword evidence="3" id="KW-0964">Secreted</keyword>
<keyword evidence="7" id="KW-0472">Membrane</keyword>
<evidence type="ECO:0000256" key="3">
    <source>
        <dbReference type="ARBA" id="ARBA00022525"/>
    </source>
</evidence>
<comment type="subcellular location">
    <subcellularLocation>
        <location evidence="1">Secreted</location>
    </subcellularLocation>
</comment>
<comment type="caution">
    <text evidence="8">The sequence shown here is derived from an EMBL/GenBank/DDBJ whole genome shotgun (WGS) entry which is preliminary data.</text>
</comment>
<dbReference type="PANTHER" id="PTHR33136">
    <property type="entry name" value="RAPID ALKALINIZATION FACTOR-LIKE"/>
    <property type="match status" value="1"/>
</dbReference>
<evidence type="ECO:0000313" key="9">
    <source>
        <dbReference type="Proteomes" id="UP000824890"/>
    </source>
</evidence>
<keyword evidence="7" id="KW-0812">Transmembrane</keyword>
<evidence type="ECO:0000256" key="7">
    <source>
        <dbReference type="SAM" id="Phobius"/>
    </source>
</evidence>
<evidence type="ECO:0000256" key="5">
    <source>
        <dbReference type="ARBA" id="ARBA00022729"/>
    </source>
</evidence>
<feature type="transmembrane region" description="Helical" evidence="7">
    <location>
        <begin position="64"/>
        <end position="84"/>
    </location>
</feature>
<keyword evidence="5" id="KW-0732">Signal</keyword>
<keyword evidence="4" id="KW-0372">Hormone</keyword>
<dbReference type="InterPro" id="IPR008801">
    <property type="entry name" value="RALF"/>
</dbReference>
<dbReference type="Proteomes" id="UP000824890">
    <property type="component" value="Unassembled WGS sequence"/>
</dbReference>
<gene>
    <name evidence="8" type="ORF">HID58_025621</name>
</gene>
<protein>
    <recommendedName>
        <fullName evidence="10">Protein RALF-like 4</fullName>
    </recommendedName>
</protein>
<dbReference type="PANTHER" id="PTHR33136:SF79">
    <property type="entry name" value="PROTEIN RALF-LIKE 4"/>
    <property type="match status" value="1"/>
</dbReference>
<proteinExistence type="inferred from homology"/>
<evidence type="ECO:0000256" key="2">
    <source>
        <dbReference type="ARBA" id="ARBA00009178"/>
    </source>
</evidence>
<accession>A0ABQ8CNT9</accession>
<reference evidence="8 9" key="1">
    <citation type="submission" date="2021-05" db="EMBL/GenBank/DDBJ databases">
        <title>Genome Assembly of Synthetic Allotetraploid Brassica napus Reveals Homoeologous Exchanges between Subgenomes.</title>
        <authorList>
            <person name="Davis J.T."/>
        </authorList>
    </citation>
    <scope>NUCLEOTIDE SEQUENCE [LARGE SCALE GENOMIC DNA]</scope>
    <source>
        <strain evidence="9">cv. Da-Ae</strain>
        <tissue evidence="8">Seedling</tissue>
    </source>
</reference>